<organism evidence="2 3">
    <name type="scientific">Mycetocola reblochoni REB411</name>
    <dbReference type="NCBI Taxonomy" id="1255698"/>
    <lineage>
        <taxon>Bacteria</taxon>
        <taxon>Bacillati</taxon>
        <taxon>Actinomycetota</taxon>
        <taxon>Actinomycetes</taxon>
        <taxon>Micrococcales</taxon>
        <taxon>Microbacteriaceae</taxon>
        <taxon>Mycetocola</taxon>
    </lineage>
</organism>
<keyword evidence="3" id="KW-1185">Reference proteome</keyword>
<dbReference type="InterPro" id="IPR036087">
    <property type="entry name" value="Nict_dMeBzImd_PRibTrfase_sf"/>
</dbReference>
<dbReference type="GO" id="GO:0008939">
    <property type="term" value="F:nicotinate-nucleotide-dimethylbenzimidazole phosphoribosyltransferase activity"/>
    <property type="evidence" value="ECO:0007669"/>
    <property type="project" value="InterPro"/>
</dbReference>
<reference evidence="3" key="1">
    <citation type="submission" date="2017-02" db="EMBL/GenBank/DDBJ databases">
        <authorList>
            <person name="Dridi B."/>
        </authorList>
    </citation>
    <scope>NUCLEOTIDE SEQUENCE [LARGE SCALE GENOMIC DNA]</scope>
    <source>
        <strain evidence="3">EB411</strain>
    </source>
</reference>
<protein>
    <submittedName>
        <fullName evidence="2">Uncharacterized protein</fullName>
    </submittedName>
</protein>
<dbReference type="RefSeq" id="WP_087138342.1">
    <property type="nucleotide sequence ID" value="NZ_FUKR01000066.1"/>
</dbReference>
<proteinExistence type="predicted"/>
<dbReference type="Proteomes" id="UP000196778">
    <property type="component" value="Unassembled WGS sequence"/>
</dbReference>
<gene>
    <name evidence="2" type="ORF">FM119_11720</name>
</gene>
<keyword evidence="1" id="KW-1133">Transmembrane helix</keyword>
<name>A0A1R4K722_9MICO</name>
<feature type="transmembrane region" description="Helical" evidence="1">
    <location>
        <begin position="57"/>
        <end position="73"/>
    </location>
</feature>
<sequence length="110" mass="11303">MSGAFNEYISETYTEEELENAVTNVGDVQVVPMCGAVAACAAAVVVVVYAGAIVHNAAAVTAAGAVVVSVYLWCGAWTRCGRIAAAGGEERVAEEKFLSNATRVGASYPQ</sequence>
<evidence type="ECO:0000313" key="3">
    <source>
        <dbReference type="Proteomes" id="UP000196778"/>
    </source>
</evidence>
<dbReference type="SUPFAM" id="SSF52733">
    <property type="entry name" value="Nicotinate mononucleotide:5,6-dimethylbenzimidazole phosphoribosyltransferase (CobT)"/>
    <property type="match status" value="1"/>
</dbReference>
<feature type="transmembrane region" description="Helical" evidence="1">
    <location>
        <begin position="30"/>
        <end position="50"/>
    </location>
</feature>
<keyword evidence="1" id="KW-0472">Membrane</keyword>
<evidence type="ECO:0000313" key="2">
    <source>
        <dbReference type="EMBL" id="SJN39932.1"/>
    </source>
</evidence>
<accession>A0A1R4K722</accession>
<keyword evidence="1" id="KW-0812">Transmembrane</keyword>
<evidence type="ECO:0000256" key="1">
    <source>
        <dbReference type="SAM" id="Phobius"/>
    </source>
</evidence>
<dbReference type="AlphaFoldDB" id="A0A1R4K722"/>
<dbReference type="EMBL" id="FUKR01000066">
    <property type="protein sequence ID" value="SJN39932.1"/>
    <property type="molecule type" value="Genomic_DNA"/>
</dbReference>